<evidence type="ECO:0000256" key="1">
    <source>
        <dbReference type="SAM" id="MobiDB-lite"/>
    </source>
</evidence>
<proteinExistence type="predicted"/>
<feature type="compositionally biased region" description="Basic residues" evidence="1">
    <location>
        <begin position="1"/>
        <end position="23"/>
    </location>
</feature>
<organism evidence="2 3">
    <name type="scientific">Cardiocondyla obscurior</name>
    <dbReference type="NCBI Taxonomy" id="286306"/>
    <lineage>
        <taxon>Eukaryota</taxon>
        <taxon>Metazoa</taxon>
        <taxon>Ecdysozoa</taxon>
        <taxon>Arthropoda</taxon>
        <taxon>Hexapoda</taxon>
        <taxon>Insecta</taxon>
        <taxon>Pterygota</taxon>
        <taxon>Neoptera</taxon>
        <taxon>Endopterygota</taxon>
        <taxon>Hymenoptera</taxon>
        <taxon>Apocrita</taxon>
        <taxon>Aculeata</taxon>
        <taxon>Formicoidea</taxon>
        <taxon>Formicidae</taxon>
        <taxon>Myrmicinae</taxon>
        <taxon>Cardiocondyla</taxon>
    </lineage>
</organism>
<feature type="region of interest" description="Disordered" evidence="1">
    <location>
        <begin position="93"/>
        <end position="115"/>
    </location>
</feature>
<feature type="region of interest" description="Disordered" evidence="1">
    <location>
        <begin position="1"/>
        <end position="63"/>
    </location>
</feature>
<dbReference type="Proteomes" id="UP001430953">
    <property type="component" value="Unassembled WGS sequence"/>
</dbReference>
<dbReference type="AlphaFoldDB" id="A0AAW2EFJ0"/>
<protein>
    <submittedName>
        <fullName evidence="2">Uncharacterized protein</fullName>
    </submittedName>
</protein>
<evidence type="ECO:0000313" key="2">
    <source>
        <dbReference type="EMBL" id="KAL0100552.1"/>
    </source>
</evidence>
<evidence type="ECO:0000313" key="3">
    <source>
        <dbReference type="Proteomes" id="UP001430953"/>
    </source>
</evidence>
<name>A0AAW2EFJ0_9HYME</name>
<accession>A0AAW2EFJ0</accession>
<sequence>MPKHKSAKRSSSSRHSKKVRSRKNSSGSRSSSVDRRDHRSRDSRSSDSRRFRHSSSRRSGSGGRYEGLLREFCNFLASRESCDRHNLNSRQVRMQPNYASSQRSRSVSPLDAAGASPPEQILREHTVALNDRGSVPGMSSCRPSSLNFLAKRGHNRCVPSSDSSFSLDTPAVENLILNVPGGELQSVDDTPGLSFVDEFFGGTQAAPVSSSWILTILGTIQSYSRNGLSEDMKKDLLSKYELKGELSVLAPQVK</sequence>
<keyword evidence="3" id="KW-1185">Reference proteome</keyword>
<gene>
    <name evidence="2" type="ORF">PUN28_019699</name>
</gene>
<dbReference type="EMBL" id="JADYXP020000026">
    <property type="protein sequence ID" value="KAL0100552.1"/>
    <property type="molecule type" value="Genomic_DNA"/>
</dbReference>
<comment type="caution">
    <text evidence="2">The sequence shown here is derived from an EMBL/GenBank/DDBJ whole genome shotgun (WGS) entry which is preliminary data.</text>
</comment>
<reference evidence="2 3" key="1">
    <citation type="submission" date="2023-03" db="EMBL/GenBank/DDBJ databases">
        <title>High recombination rates correlate with genetic variation in Cardiocondyla obscurior ants.</title>
        <authorList>
            <person name="Errbii M."/>
        </authorList>
    </citation>
    <scope>NUCLEOTIDE SEQUENCE [LARGE SCALE GENOMIC DNA]</scope>
    <source>
        <strain evidence="2">Alpha-2009</strain>
        <tissue evidence="2">Whole body</tissue>
    </source>
</reference>
<feature type="compositionally biased region" description="Basic and acidic residues" evidence="1">
    <location>
        <begin position="32"/>
        <end position="49"/>
    </location>
</feature>
<feature type="compositionally biased region" description="Polar residues" evidence="1">
    <location>
        <begin position="93"/>
        <end position="107"/>
    </location>
</feature>